<dbReference type="Proteomes" id="UP000095283">
    <property type="component" value="Unplaced"/>
</dbReference>
<evidence type="ECO:0000313" key="2">
    <source>
        <dbReference type="WBParaSite" id="Hba_07223"/>
    </source>
</evidence>
<keyword evidence="1" id="KW-1185">Reference proteome</keyword>
<proteinExistence type="predicted"/>
<accession>A0A1I7WPZ2</accession>
<protein>
    <submittedName>
        <fullName evidence="2">Transposase</fullName>
    </submittedName>
</protein>
<dbReference type="AlphaFoldDB" id="A0A1I7WPZ2"/>
<sequence length="81" mass="9872">MWIIAHADRITKSDTLIRMYILDYPKITVDSRHRKFVTDHIVVRYQFLAPMKAFTDRTTIRNGWSHKWRRKLRITDKPENT</sequence>
<name>A0A1I7WPZ2_HETBA</name>
<dbReference type="WBParaSite" id="Hba_07223">
    <property type="protein sequence ID" value="Hba_07223"/>
    <property type="gene ID" value="Hba_07223"/>
</dbReference>
<evidence type="ECO:0000313" key="1">
    <source>
        <dbReference type="Proteomes" id="UP000095283"/>
    </source>
</evidence>
<organism evidence="1 2">
    <name type="scientific">Heterorhabditis bacteriophora</name>
    <name type="common">Entomopathogenic nematode worm</name>
    <dbReference type="NCBI Taxonomy" id="37862"/>
    <lineage>
        <taxon>Eukaryota</taxon>
        <taxon>Metazoa</taxon>
        <taxon>Ecdysozoa</taxon>
        <taxon>Nematoda</taxon>
        <taxon>Chromadorea</taxon>
        <taxon>Rhabditida</taxon>
        <taxon>Rhabditina</taxon>
        <taxon>Rhabditomorpha</taxon>
        <taxon>Strongyloidea</taxon>
        <taxon>Heterorhabditidae</taxon>
        <taxon>Heterorhabditis</taxon>
    </lineage>
</organism>
<reference evidence="2" key="1">
    <citation type="submission" date="2016-11" db="UniProtKB">
        <authorList>
            <consortium name="WormBaseParasite"/>
        </authorList>
    </citation>
    <scope>IDENTIFICATION</scope>
</reference>